<name>A0A523UQT8_UNCT6</name>
<dbReference type="AlphaFoldDB" id="A0A523UQT8"/>
<evidence type="ECO:0000313" key="3">
    <source>
        <dbReference type="Proteomes" id="UP000315525"/>
    </source>
</evidence>
<feature type="compositionally biased region" description="Basic and acidic residues" evidence="1">
    <location>
        <begin position="118"/>
        <end position="129"/>
    </location>
</feature>
<feature type="region of interest" description="Disordered" evidence="1">
    <location>
        <begin position="92"/>
        <end position="129"/>
    </location>
</feature>
<protein>
    <submittedName>
        <fullName evidence="2">Uncharacterized protein</fullName>
    </submittedName>
</protein>
<dbReference type="EMBL" id="SOJN01000104">
    <property type="protein sequence ID" value="TET44906.1"/>
    <property type="molecule type" value="Genomic_DNA"/>
</dbReference>
<organism evidence="2 3">
    <name type="scientific">candidate division TA06 bacterium</name>
    <dbReference type="NCBI Taxonomy" id="2250710"/>
    <lineage>
        <taxon>Bacteria</taxon>
        <taxon>Bacteria division TA06</taxon>
    </lineage>
</organism>
<feature type="compositionally biased region" description="Polar residues" evidence="1">
    <location>
        <begin position="105"/>
        <end position="115"/>
    </location>
</feature>
<reference evidence="2 3" key="1">
    <citation type="submission" date="2019-03" db="EMBL/GenBank/DDBJ databases">
        <title>Metabolic potential of uncultured bacteria and archaea associated with petroleum seepage in deep-sea sediments.</title>
        <authorList>
            <person name="Dong X."/>
            <person name="Hubert C."/>
        </authorList>
    </citation>
    <scope>NUCLEOTIDE SEQUENCE [LARGE SCALE GENOMIC DNA]</scope>
    <source>
        <strain evidence="2">E44_bin18</strain>
    </source>
</reference>
<gene>
    <name evidence="2" type="ORF">E3J62_09040</name>
</gene>
<accession>A0A523UQT8</accession>
<evidence type="ECO:0000256" key="1">
    <source>
        <dbReference type="SAM" id="MobiDB-lite"/>
    </source>
</evidence>
<dbReference type="Proteomes" id="UP000315525">
    <property type="component" value="Unassembled WGS sequence"/>
</dbReference>
<sequence>MKALGVFVILVLIGLCYFLLAYHVVTADSGKFLVKKQGMRFSEAFVDIRGWQSEDLDNHPRLTDALLAAGHQKLVDKIDGIEELKEPASAPAVGGLGGITDPIIESQSPSGSQKTGGRLRDRAREAGGK</sequence>
<comment type="caution">
    <text evidence="2">The sequence shown here is derived from an EMBL/GenBank/DDBJ whole genome shotgun (WGS) entry which is preliminary data.</text>
</comment>
<proteinExistence type="predicted"/>
<evidence type="ECO:0000313" key="2">
    <source>
        <dbReference type="EMBL" id="TET44906.1"/>
    </source>
</evidence>